<dbReference type="AlphaFoldDB" id="A0A5B9VYI6"/>
<reference evidence="3 4" key="1">
    <citation type="submission" date="2019-08" db="EMBL/GenBank/DDBJ databases">
        <title>Deep-cultivation of Planctomycetes and their phenomic and genomic characterization uncovers novel biology.</title>
        <authorList>
            <person name="Wiegand S."/>
            <person name="Jogler M."/>
            <person name="Boedeker C."/>
            <person name="Pinto D."/>
            <person name="Vollmers J."/>
            <person name="Rivas-Marin E."/>
            <person name="Kohn T."/>
            <person name="Peeters S.H."/>
            <person name="Heuer A."/>
            <person name="Rast P."/>
            <person name="Oberbeckmann S."/>
            <person name="Bunk B."/>
            <person name="Jeske O."/>
            <person name="Meyerdierks A."/>
            <person name="Storesund J.E."/>
            <person name="Kallscheuer N."/>
            <person name="Luecker S."/>
            <person name="Lage O.M."/>
            <person name="Pohl T."/>
            <person name="Merkel B.J."/>
            <person name="Hornburger P."/>
            <person name="Mueller R.-W."/>
            <person name="Bruemmer F."/>
            <person name="Labrenz M."/>
            <person name="Spormann A.M."/>
            <person name="Op den Camp H."/>
            <person name="Overmann J."/>
            <person name="Amann R."/>
            <person name="Jetten M.S.M."/>
            <person name="Mascher T."/>
            <person name="Medema M.H."/>
            <person name="Devos D.P."/>
            <person name="Kaster A.-K."/>
            <person name="Ovreas L."/>
            <person name="Rohde M."/>
            <person name="Galperin M.Y."/>
            <person name="Jogler C."/>
        </authorList>
    </citation>
    <scope>NUCLEOTIDE SEQUENCE [LARGE SCALE GENOMIC DNA]</scope>
    <source>
        <strain evidence="3 4">OJF2</strain>
    </source>
</reference>
<dbReference type="KEGG" id="agv:OJF2_15530"/>
<gene>
    <name evidence="3" type="ORF">OJF2_15530</name>
</gene>
<dbReference type="RefSeq" id="WP_148592674.1">
    <property type="nucleotide sequence ID" value="NZ_CP042997.1"/>
</dbReference>
<dbReference type="Proteomes" id="UP000324233">
    <property type="component" value="Chromosome"/>
</dbReference>
<keyword evidence="2" id="KW-0812">Transmembrane</keyword>
<accession>A0A5B9VYI6</accession>
<keyword evidence="4" id="KW-1185">Reference proteome</keyword>
<keyword evidence="2" id="KW-0472">Membrane</keyword>
<keyword evidence="2" id="KW-1133">Transmembrane helix</keyword>
<feature type="region of interest" description="Disordered" evidence="1">
    <location>
        <begin position="41"/>
        <end position="60"/>
    </location>
</feature>
<organism evidence="3 4">
    <name type="scientific">Aquisphaera giovannonii</name>
    <dbReference type="NCBI Taxonomy" id="406548"/>
    <lineage>
        <taxon>Bacteria</taxon>
        <taxon>Pseudomonadati</taxon>
        <taxon>Planctomycetota</taxon>
        <taxon>Planctomycetia</taxon>
        <taxon>Isosphaerales</taxon>
        <taxon>Isosphaeraceae</taxon>
        <taxon>Aquisphaera</taxon>
    </lineage>
</organism>
<dbReference type="EMBL" id="CP042997">
    <property type="protein sequence ID" value="QEH33057.1"/>
    <property type="molecule type" value="Genomic_DNA"/>
</dbReference>
<evidence type="ECO:0000256" key="1">
    <source>
        <dbReference type="SAM" id="MobiDB-lite"/>
    </source>
</evidence>
<dbReference type="OrthoDB" id="283082at2"/>
<proteinExistence type="predicted"/>
<evidence type="ECO:0000313" key="4">
    <source>
        <dbReference type="Proteomes" id="UP000324233"/>
    </source>
</evidence>
<evidence type="ECO:0000313" key="3">
    <source>
        <dbReference type="EMBL" id="QEH33057.1"/>
    </source>
</evidence>
<name>A0A5B9VYI6_9BACT</name>
<protein>
    <submittedName>
        <fullName evidence="3">Uncharacterized protein</fullName>
    </submittedName>
</protein>
<evidence type="ECO:0000256" key="2">
    <source>
        <dbReference type="SAM" id="Phobius"/>
    </source>
</evidence>
<sequence>MIEIQCPACGAAGRAPADKVNSRLICRKCLKAFHVTASGRTVLGDPPDPGAAHTPTHELHAPDETEKVDQWFEKVGRALVSPTSAMIALALAAVIGLVAYRALQKPPETLEERAARVARAAVHGDLRTIHDASIPGTDSEATRWYDSVRSQCDDFRQRLGSGQFRVEVGVRQREEPAGTAETVANIQPEETIERKGNALPDPTLTLAPSAGNWLSLPMAWKAEGSAGWKLDPRKTLDLAGPPL</sequence>
<feature type="transmembrane region" description="Helical" evidence="2">
    <location>
        <begin position="85"/>
        <end position="103"/>
    </location>
</feature>